<evidence type="ECO:0000259" key="1">
    <source>
        <dbReference type="SMART" id="SM00953"/>
    </source>
</evidence>
<dbReference type="SMART" id="SM00953">
    <property type="entry name" value="RES"/>
    <property type="match status" value="1"/>
</dbReference>
<dbReference type="EMBL" id="FCOK02000015">
    <property type="protein sequence ID" value="SAL32249.1"/>
    <property type="molecule type" value="Genomic_DNA"/>
</dbReference>
<feature type="domain" description="RES" evidence="1">
    <location>
        <begin position="19"/>
        <end position="147"/>
    </location>
</feature>
<proteinExistence type="predicted"/>
<organism evidence="2 3">
    <name type="scientific">Caballeronia udeis</name>
    <dbReference type="NCBI Taxonomy" id="1232866"/>
    <lineage>
        <taxon>Bacteria</taxon>
        <taxon>Pseudomonadati</taxon>
        <taxon>Pseudomonadota</taxon>
        <taxon>Betaproteobacteria</taxon>
        <taxon>Burkholderiales</taxon>
        <taxon>Burkholderiaceae</taxon>
        <taxon>Caballeronia</taxon>
    </lineage>
</organism>
<protein>
    <submittedName>
        <fullName evidence="2">RES domain-containing protein</fullName>
    </submittedName>
</protein>
<name>A0A158GKV8_9BURK</name>
<gene>
    <name evidence="2" type="ORF">AWB69_02790</name>
</gene>
<dbReference type="InterPro" id="IPR014914">
    <property type="entry name" value="RES_dom"/>
</dbReference>
<accession>A0A158GKV8</accession>
<dbReference type="OrthoDB" id="9789501at2"/>
<sequence length="159" mass="17168">MTVAIWRIATDTPDYTADDLSGEGAKRTGGRWNRAGMPVLYCASSIALACLETVVHWNAGGLPLNRYLVRIDVPDDVWNAATIVTADAGPVGWDAIPEGKVSLDLGDGWVSAKKSALLLVPSVIVPEEFNALVNPLHPDAATLTATKLRKWLYDSRIKK</sequence>
<dbReference type="AlphaFoldDB" id="A0A158GKV8"/>
<dbReference type="RefSeq" id="WP_062085425.1">
    <property type="nucleotide sequence ID" value="NZ_FCOK02000015.1"/>
</dbReference>
<reference evidence="2 3" key="1">
    <citation type="submission" date="2016-01" db="EMBL/GenBank/DDBJ databases">
        <authorList>
            <person name="Oliw E.H."/>
        </authorList>
    </citation>
    <scope>NUCLEOTIDE SEQUENCE [LARGE SCALE GENOMIC DNA]</scope>
    <source>
        <strain evidence="2">LMG 27134</strain>
    </source>
</reference>
<evidence type="ECO:0000313" key="2">
    <source>
        <dbReference type="EMBL" id="SAL32249.1"/>
    </source>
</evidence>
<evidence type="ECO:0000313" key="3">
    <source>
        <dbReference type="Proteomes" id="UP000054683"/>
    </source>
</evidence>
<dbReference type="Proteomes" id="UP000054683">
    <property type="component" value="Unassembled WGS sequence"/>
</dbReference>
<dbReference type="Pfam" id="PF08808">
    <property type="entry name" value="RES"/>
    <property type="match status" value="1"/>
</dbReference>